<dbReference type="AlphaFoldDB" id="A0A9D2HFQ8"/>
<dbReference type="Gene3D" id="3.20.20.370">
    <property type="entry name" value="Glycoside hydrolase/deacetylase"/>
    <property type="match status" value="1"/>
</dbReference>
<dbReference type="InterPro" id="IPR022560">
    <property type="entry name" value="DUF3473"/>
</dbReference>
<dbReference type="InterPro" id="IPR011330">
    <property type="entry name" value="Glyco_hydro/deAcase_b/a-brl"/>
</dbReference>
<dbReference type="PROSITE" id="PS51677">
    <property type="entry name" value="NODB"/>
    <property type="match status" value="1"/>
</dbReference>
<dbReference type="InterPro" id="IPR002509">
    <property type="entry name" value="NODB_dom"/>
</dbReference>
<protein>
    <submittedName>
        <fullName evidence="2">DUF3473 domain-containing protein</fullName>
    </submittedName>
</protein>
<reference evidence="2" key="1">
    <citation type="journal article" date="2021" name="PeerJ">
        <title>Extensive microbial diversity within the chicken gut microbiome revealed by metagenomics and culture.</title>
        <authorList>
            <person name="Gilroy R."/>
            <person name="Ravi A."/>
            <person name="Getino M."/>
            <person name="Pursley I."/>
            <person name="Horton D.L."/>
            <person name="Alikhan N.F."/>
            <person name="Baker D."/>
            <person name="Gharbi K."/>
            <person name="Hall N."/>
            <person name="Watson M."/>
            <person name="Adriaenssens E.M."/>
            <person name="Foster-Nyarko E."/>
            <person name="Jarju S."/>
            <person name="Secka A."/>
            <person name="Antonio M."/>
            <person name="Oren A."/>
            <person name="Chaudhuri R.R."/>
            <person name="La Ragione R."/>
            <person name="Hildebrand F."/>
            <person name="Pallen M.J."/>
        </authorList>
    </citation>
    <scope>NUCLEOTIDE SEQUENCE</scope>
    <source>
        <strain evidence="2">CHK186-16707</strain>
    </source>
</reference>
<name>A0A9D2HFQ8_9BACT</name>
<organism evidence="2 3">
    <name type="scientific">Candidatus Mailhella merdigallinarum</name>
    <dbReference type="NCBI Taxonomy" id="2838658"/>
    <lineage>
        <taxon>Bacteria</taxon>
        <taxon>Pseudomonadati</taxon>
        <taxon>Thermodesulfobacteriota</taxon>
        <taxon>Desulfovibrionia</taxon>
        <taxon>Desulfovibrionales</taxon>
        <taxon>Desulfovibrionaceae</taxon>
        <taxon>Mailhella</taxon>
    </lineage>
</organism>
<comment type="caution">
    <text evidence="2">The sequence shown here is derived from an EMBL/GenBank/DDBJ whole genome shotgun (WGS) entry which is preliminary data.</text>
</comment>
<evidence type="ECO:0000313" key="3">
    <source>
        <dbReference type="Proteomes" id="UP000824225"/>
    </source>
</evidence>
<dbReference type="InterPro" id="IPR045235">
    <property type="entry name" value="PuuE_HpPgdA-like"/>
</dbReference>
<dbReference type="CDD" id="cd10941">
    <property type="entry name" value="CE4_PuuE_HpPgdA_like_2"/>
    <property type="match status" value="1"/>
</dbReference>
<gene>
    <name evidence="2" type="ORF">H9962_09140</name>
</gene>
<evidence type="ECO:0000313" key="2">
    <source>
        <dbReference type="EMBL" id="HJA09336.1"/>
    </source>
</evidence>
<dbReference type="GO" id="GO:0005975">
    <property type="term" value="P:carbohydrate metabolic process"/>
    <property type="evidence" value="ECO:0007669"/>
    <property type="project" value="InterPro"/>
</dbReference>
<reference evidence="2" key="2">
    <citation type="submission" date="2021-04" db="EMBL/GenBank/DDBJ databases">
        <authorList>
            <person name="Gilroy R."/>
        </authorList>
    </citation>
    <scope>NUCLEOTIDE SEQUENCE</scope>
    <source>
        <strain evidence="2">CHK186-16707</strain>
    </source>
</reference>
<dbReference type="PANTHER" id="PTHR47561:SF1">
    <property type="entry name" value="POLYSACCHARIDE DEACETYLASE FAMILY PROTEIN (AFU_ORTHOLOGUE AFUA_6G05030)"/>
    <property type="match status" value="1"/>
</dbReference>
<dbReference type="SUPFAM" id="SSF88713">
    <property type="entry name" value="Glycoside hydrolase/deacetylase"/>
    <property type="match status" value="1"/>
</dbReference>
<dbReference type="EMBL" id="DXAN01000028">
    <property type="protein sequence ID" value="HJA09336.1"/>
    <property type="molecule type" value="Genomic_DNA"/>
</dbReference>
<feature type="domain" description="NodB homology" evidence="1">
    <location>
        <begin position="18"/>
        <end position="276"/>
    </location>
</feature>
<evidence type="ECO:0000259" key="1">
    <source>
        <dbReference type="PROSITE" id="PS51677"/>
    </source>
</evidence>
<dbReference type="PANTHER" id="PTHR47561">
    <property type="entry name" value="POLYSACCHARIDE DEACETYLASE FAMILY PROTEIN (AFU_ORTHOLOGUE AFUA_6G05030)"/>
    <property type="match status" value="1"/>
</dbReference>
<proteinExistence type="predicted"/>
<dbReference type="Pfam" id="PF01522">
    <property type="entry name" value="Polysacc_deac_1"/>
    <property type="match status" value="1"/>
</dbReference>
<accession>A0A9D2HFQ8</accession>
<dbReference type="GO" id="GO:0016810">
    <property type="term" value="F:hydrolase activity, acting on carbon-nitrogen (but not peptide) bonds"/>
    <property type="evidence" value="ECO:0007669"/>
    <property type="project" value="InterPro"/>
</dbReference>
<dbReference type="Proteomes" id="UP000824225">
    <property type="component" value="Unassembled WGS sequence"/>
</dbReference>
<dbReference type="Pfam" id="PF11959">
    <property type="entry name" value="DUF3473"/>
    <property type="match status" value="1"/>
</dbReference>
<sequence length="276" mass="31300">MIRNLLSIDLEDYFHFIGSAYSFPPPAWDGLESHVCRMTENLLETLGDHKATFFCLGWVAQKFPHLIRDVAAAGHEIASHGMYHEPVFRLGPRAFRQDAERSRKLLEDCCGLSVRAYRAPGFSVRPQDTWFLRAVLLAGYDVDSSLFPGVRSLGGIPNASPYPRSMDFPEGRLHEIPVSTSAPFGVRTAFCGGGFFRVFPYWYIRREIRRLNAQGQPAVVYLHPRDIDAEQPRLKLEPVNGFLYHYGLTAAAGKWRRLMSEFTWMPFGGWLEDAAA</sequence>